<evidence type="ECO:0000313" key="2">
    <source>
        <dbReference type="EMBL" id="MPM94877.1"/>
    </source>
</evidence>
<gene>
    <name evidence="2" type="primary">mepM_6</name>
    <name evidence="2" type="ORF">SDC9_142026</name>
</gene>
<accession>A0A645DZR1</accession>
<sequence>MIVKHENKLKTLYGHLSEITVREGDEIESGQVIGRLGSTGRSSGPHLHYEIIKDDEKVNPGDYINFHE</sequence>
<organism evidence="2">
    <name type="scientific">bioreactor metagenome</name>
    <dbReference type="NCBI Taxonomy" id="1076179"/>
    <lineage>
        <taxon>unclassified sequences</taxon>
        <taxon>metagenomes</taxon>
        <taxon>ecological metagenomes</taxon>
    </lineage>
</organism>
<dbReference type="Gene3D" id="2.70.70.10">
    <property type="entry name" value="Glucose Permease (Domain IIA)"/>
    <property type="match status" value="1"/>
</dbReference>
<dbReference type="CDD" id="cd12797">
    <property type="entry name" value="M23_peptidase"/>
    <property type="match status" value="1"/>
</dbReference>
<dbReference type="PANTHER" id="PTHR21666:SF270">
    <property type="entry name" value="MUREIN HYDROLASE ACTIVATOR ENVC"/>
    <property type="match status" value="1"/>
</dbReference>
<dbReference type="EMBL" id="VSSQ01041449">
    <property type="protein sequence ID" value="MPM94877.1"/>
    <property type="molecule type" value="Genomic_DNA"/>
</dbReference>
<dbReference type="Pfam" id="PF01551">
    <property type="entry name" value="Peptidase_M23"/>
    <property type="match status" value="1"/>
</dbReference>
<keyword evidence="2" id="KW-0378">Hydrolase</keyword>
<dbReference type="AlphaFoldDB" id="A0A645DZR1"/>
<feature type="domain" description="M23ase beta-sheet core" evidence="1">
    <location>
        <begin position="2"/>
        <end position="60"/>
    </location>
</feature>
<dbReference type="InterPro" id="IPR011055">
    <property type="entry name" value="Dup_hybrid_motif"/>
</dbReference>
<comment type="caution">
    <text evidence="2">The sequence shown here is derived from an EMBL/GenBank/DDBJ whole genome shotgun (WGS) entry which is preliminary data.</text>
</comment>
<dbReference type="InterPro" id="IPR050570">
    <property type="entry name" value="Cell_wall_metabolism_enzyme"/>
</dbReference>
<proteinExistence type="predicted"/>
<dbReference type="GO" id="GO:0004222">
    <property type="term" value="F:metalloendopeptidase activity"/>
    <property type="evidence" value="ECO:0007669"/>
    <property type="project" value="TreeGrafter"/>
</dbReference>
<dbReference type="InterPro" id="IPR016047">
    <property type="entry name" value="M23ase_b-sheet_dom"/>
</dbReference>
<dbReference type="EC" id="3.4.24.-" evidence="2"/>
<dbReference type="PANTHER" id="PTHR21666">
    <property type="entry name" value="PEPTIDASE-RELATED"/>
    <property type="match status" value="1"/>
</dbReference>
<dbReference type="SUPFAM" id="SSF51261">
    <property type="entry name" value="Duplicated hybrid motif"/>
    <property type="match status" value="1"/>
</dbReference>
<evidence type="ECO:0000259" key="1">
    <source>
        <dbReference type="Pfam" id="PF01551"/>
    </source>
</evidence>
<reference evidence="2" key="1">
    <citation type="submission" date="2019-08" db="EMBL/GenBank/DDBJ databases">
        <authorList>
            <person name="Kucharzyk K."/>
            <person name="Murdoch R.W."/>
            <person name="Higgins S."/>
            <person name="Loffler F."/>
        </authorList>
    </citation>
    <scope>NUCLEOTIDE SEQUENCE</scope>
</reference>
<name>A0A645DZR1_9ZZZZ</name>
<protein>
    <submittedName>
        <fullName evidence="2">Murein DD-endopeptidase MepM</fullName>
        <ecNumber evidence="2">3.4.24.-</ecNumber>
    </submittedName>
</protein>